<keyword evidence="3" id="KW-0732">Signal</keyword>
<evidence type="ECO:0000256" key="1">
    <source>
        <dbReference type="SAM" id="MobiDB-lite"/>
    </source>
</evidence>
<evidence type="ECO:0000313" key="4">
    <source>
        <dbReference type="EMBL" id="PMD60111.1"/>
    </source>
</evidence>
<feature type="transmembrane region" description="Helical" evidence="2">
    <location>
        <begin position="198"/>
        <end position="219"/>
    </location>
</feature>
<organism evidence="4 5">
    <name type="scientific">Hyaloscypha bicolor E</name>
    <dbReference type="NCBI Taxonomy" id="1095630"/>
    <lineage>
        <taxon>Eukaryota</taxon>
        <taxon>Fungi</taxon>
        <taxon>Dikarya</taxon>
        <taxon>Ascomycota</taxon>
        <taxon>Pezizomycotina</taxon>
        <taxon>Leotiomycetes</taxon>
        <taxon>Helotiales</taxon>
        <taxon>Hyaloscyphaceae</taxon>
        <taxon>Hyaloscypha</taxon>
        <taxon>Hyaloscypha bicolor</taxon>
    </lineage>
</organism>
<evidence type="ECO:0000256" key="2">
    <source>
        <dbReference type="SAM" id="Phobius"/>
    </source>
</evidence>
<accession>A0A2J6TAT0</accession>
<keyword evidence="2" id="KW-0472">Membrane</keyword>
<dbReference type="InParanoid" id="A0A2J6TAT0"/>
<dbReference type="Proteomes" id="UP000235371">
    <property type="component" value="Unassembled WGS sequence"/>
</dbReference>
<name>A0A2J6TAT0_9HELO</name>
<sequence>MLKHTLLLAAFISIAAGQIGVLVPQQFSERSIPKSGGWSLQANTCPTGTAQCGAAWCCPNSLTCVRSGLSDNAEACCPTADTCQPSLQAAPVCADSSWNLWNTTNVDGAASDGYTGYLCCLAGQIGIQGNVETVGMSAICVDPGTPFPQSVSGTLIAPAAATQSSTSQPTGTAATTTSSTTSTGTAAGSTGKSDATNIIPAAILSISGVVANVLAVALLP</sequence>
<feature type="chain" id="PRO_5014327172" evidence="3">
    <location>
        <begin position="18"/>
        <end position="220"/>
    </location>
</feature>
<dbReference type="EMBL" id="KZ613791">
    <property type="protein sequence ID" value="PMD60111.1"/>
    <property type="molecule type" value="Genomic_DNA"/>
</dbReference>
<dbReference type="GeneID" id="36596616"/>
<protein>
    <submittedName>
        <fullName evidence="4">Uncharacterized protein</fullName>
    </submittedName>
</protein>
<keyword evidence="5" id="KW-1185">Reference proteome</keyword>
<feature type="signal peptide" evidence="3">
    <location>
        <begin position="1"/>
        <end position="17"/>
    </location>
</feature>
<dbReference type="RefSeq" id="XP_024737015.1">
    <property type="nucleotide sequence ID" value="XM_024888540.1"/>
</dbReference>
<feature type="compositionally biased region" description="Low complexity" evidence="1">
    <location>
        <begin position="160"/>
        <end position="191"/>
    </location>
</feature>
<reference evidence="4 5" key="1">
    <citation type="submission" date="2016-04" db="EMBL/GenBank/DDBJ databases">
        <title>A degradative enzymes factory behind the ericoid mycorrhizal symbiosis.</title>
        <authorList>
            <consortium name="DOE Joint Genome Institute"/>
            <person name="Martino E."/>
            <person name="Morin E."/>
            <person name="Grelet G."/>
            <person name="Kuo A."/>
            <person name="Kohler A."/>
            <person name="Daghino S."/>
            <person name="Barry K."/>
            <person name="Choi C."/>
            <person name="Cichocki N."/>
            <person name="Clum A."/>
            <person name="Copeland A."/>
            <person name="Hainaut M."/>
            <person name="Haridas S."/>
            <person name="Labutti K."/>
            <person name="Lindquist E."/>
            <person name="Lipzen A."/>
            <person name="Khouja H.-R."/>
            <person name="Murat C."/>
            <person name="Ohm R."/>
            <person name="Olson A."/>
            <person name="Spatafora J."/>
            <person name="Veneault-Fourrey C."/>
            <person name="Henrissat B."/>
            <person name="Grigoriev I."/>
            <person name="Martin F."/>
            <person name="Perotto S."/>
        </authorList>
    </citation>
    <scope>NUCLEOTIDE SEQUENCE [LARGE SCALE GENOMIC DNA]</scope>
    <source>
        <strain evidence="4 5">E</strain>
    </source>
</reference>
<evidence type="ECO:0000313" key="5">
    <source>
        <dbReference type="Proteomes" id="UP000235371"/>
    </source>
</evidence>
<dbReference type="AlphaFoldDB" id="A0A2J6TAT0"/>
<keyword evidence="2" id="KW-0812">Transmembrane</keyword>
<gene>
    <name evidence="4" type="ORF">K444DRAFT_721968</name>
</gene>
<feature type="region of interest" description="Disordered" evidence="1">
    <location>
        <begin position="160"/>
        <end position="192"/>
    </location>
</feature>
<keyword evidence="2" id="KW-1133">Transmembrane helix</keyword>
<proteinExistence type="predicted"/>
<evidence type="ECO:0000256" key="3">
    <source>
        <dbReference type="SAM" id="SignalP"/>
    </source>
</evidence>
<dbReference type="OrthoDB" id="3257981at2759"/>